<name>A0A150X692_9BACT</name>
<gene>
    <name evidence="2" type="ORF">AWW68_16010</name>
</gene>
<evidence type="ECO:0000256" key="1">
    <source>
        <dbReference type="SAM" id="SignalP"/>
    </source>
</evidence>
<organism evidence="2 3">
    <name type="scientific">Roseivirga spongicola</name>
    <dbReference type="NCBI Taxonomy" id="333140"/>
    <lineage>
        <taxon>Bacteria</taxon>
        <taxon>Pseudomonadati</taxon>
        <taxon>Bacteroidota</taxon>
        <taxon>Cytophagia</taxon>
        <taxon>Cytophagales</taxon>
        <taxon>Roseivirgaceae</taxon>
        <taxon>Roseivirga</taxon>
    </lineage>
</organism>
<dbReference type="RefSeq" id="WP_068223704.1">
    <property type="nucleotide sequence ID" value="NZ_LRPC01000028.1"/>
</dbReference>
<evidence type="ECO:0000313" key="3">
    <source>
        <dbReference type="Proteomes" id="UP000075606"/>
    </source>
</evidence>
<sequence length="317" mass="36042">MKKFTFILLLILAFTEIADAQSFYSRRRDRTWMLSYGVGFSTYHGDLHDVFYDGMQSALGPSLGVGLRKKFGSQLSLRVDLNWYQIGGSDAENKQGFISGRLSNRDDTGDEDDRYIRNLNFRSRNLELSALAIFNLIPVDGSYTRRPVVNPYIMLGIGRSTNRPKTYLPGEEGNYTVNLWEYQTEEGAPVGSYPKSITVIPFGIGIRLKANQYIDILLEGGRRFTFTDYLDDVATYYPSKDEIIEWNGGVGSPSADVAVQIYDRSVEGGYTARQKGAIRGRENNDAYYIFSIKLEMYLPDNFLGELFSPSRRKPKFR</sequence>
<feature type="signal peptide" evidence="1">
    <location>
        <begin position="1"/>
        <end position="20"/>
    </location>
</feature>
<reference evidence="2 3" key="1">
    <citation type="submission" date="2016-01" db="EMBL/GenBank/DDBJ databases">
        <title>Genome sequencing of Roseivirga spongicola UST030701-084.</title>
        <authorList>
            <person name="Selvaratnam C."/>
            <person name="Thevarajoo S."/>
            <person name="Goh K.M."/>
            <person name="Ee R."/>
            <person name="Chan K.-G."/>
            <person name="Chong C.S."/>
        </authorList>
    </citation>
    <scope>NUCLEOTIDE SEQUENCE [LARGE SCALE GENOMIC DNA]</scope>
    <source>
        <strain evidence="2 3">UST030701-084</strain>
    </source>
</reference>
<proteinExistence type="predicted"/>
<evidence type="ECO:0000313" key="2">
    <source>
        <dbReference type="EMBL" id="KYG74152.1"/>
    </source>
</evidence>
<evidence type="ECO:0008006" key="4">
    <source>
        <dbReference type="Google" id="ProtNLM"/>
    </source>
</evidence>
<keyword evidence="1" id="KW-0732">Signal</keyword>
<dbReference type="Proteomes" id="UP000075606">
    <property type="component" value="Unassembled WGS sequence"/>
</dbReference>
<dbReference type="EMBL" id="LRPC01000028">
    <property type="protein sequence ID" value="KYG74152.1"/>
    <property type="molecule type" value="Genomic_DNA"/>
</dbReference>
<dbReference type="OrthoDB" id="654178at2"/>
<protein>
    <recommendedName>
        <fullName evidence="4">Outer membrane protein beta-barrel domain-containing protein</fullName>
    </recommendedName>
</protein>
<keyword evidence="3" id="KW-1185">Reference proteome</keyword>
<dbReference type="STRING" id="333140.AWW68_16010"/>
<comment type="caution">
    <text evidence="2">The sequence shown here is derived from an EMBL/GenBank/DDBJ whole genome shotgun (WGS) entry which is preliminary data.</text>
</comment>
<dbReference type="AlphaFoldDB" id="A0A150X692"/>
<feature type="chain" id="PRO_5007574351" description="Outer membrane protein beta-barrel domain-containing protein" evidence="1">
    <location>
        <begin position="21"/>
        <end position="317"/>
    </location>
</feature>
<accession>A0A150X692</accession>